<dbReference type="AlphaFoldDB" id="A0A6A5XHK1"/>
<dbReference type="EMBL" id="ML978072">
    <property type="protein sequence ID" value="KAF2012443.1"/>
    <property type="molecule type" value="Genomic_DNA"/>
</dbReference>
<dbReference type="OrthoDB" id="3783332at2759"/>
<reference evidence="1" key="1">
    <citation type="journal article" date="2020" name="Stud. Mycol.">
        <title>101 Dothideomycetes genomes: a test case for predicting lifestyles and emergence of pathogens.</title>
        <authorList>
            <person name="Haridas S."/>
            <person name="Albert R."/>
            <person name="Binder M."/>
            <person name="Bloem J."/>
            <person name="Labutti K."/>
            <person name="Salamov A."/>
            <person name="Andreopoulos B."/>
            <person name="Baker S."/>
            <person name="Barry K."/>
            <person name="Bills G."/>
            <person name="Bluhm B."/>
            <person name="Cannon C."/>
            <person name="Castanera R."/>
            <person name="Culley D."/>
            <person name="Daum C."/>
            <person name="Ezra D."/>
            <person name="Gonzalez J."/>
            <person name="Henrissat B."/>
            <person name="Kuo A."/>
            <person name="Liang C."/>
            <person name="Lipzen A."/>
            <person name="Lutzoni F."/>
            <person name="Magnuson J."/>
            <person name="Mondo S."/>
            <person name="Nolan M."/>
            <person name="Ohm R."/>
            <person name="Pangilinan J."/>
            <person name="Park H.-J."/>
            <person name="Ramirez L."/>
            <person name="Alfaro M."/>
            <person name="Sun H."/>
            <person name="Tritt A."/>
            <person name="Yoshinaga Y."/>
            <person name="Zwiers L.-H."/>
            <person name="Turgeon B."/>
            <person name="Goodwin S."/>
            <person name="Spatafora J."/>
            <person name="Crous P."/>
            <person name="Grigoriev I."/>
        </authorList>
    </citation>
    <scope>NUCLEOTIDE SEQUENCE</scope>
    <source>
        <strain evidence="1">CBS 175.79</strain>
    </source>
</reference>
<protein>
    <recommendedName>
        <fullName evidence="3">F-box domain-containing protein</fullName>
    </recommendedName>
</protein>
<accession>A0A6A5XHK1</accession>
<evidence type="ECO:0000313" key="2">
    <source>
        <dbReference type="Proteomes" id="UP000799778"/>
    </source>
</evidence>
<name>A0A6A5XHK1_9PLEO</name>
<proteinExistence type="predicted"/>
<dbReference type="RefSeq" id="XP_033380782.1">
    <property type="nucleotide sequence ID" value="XM_033528661.1"/>
</dbReference>
<evidence type="ECO:0000313" key="1">
    <source>
        <dbReference type="EMBL" id="KAF2012443.1"/>
    </source>
</evidence>
<dbReference type="GeneID" id="54286058"/>
<gene>
    <name evidence="1" type="ORF">BU24DRAFT_425105</name>
</gene>
<dbReference type="Proteomes" id="UP000799778">
    <property type="component" value="Unassembled WGS sequence"/>
</dbReference>
<organism evidence="1 2">
    <name type="scientific">Aaosphaeria arxii CBS 175.79</name>
    <dbReference type="NCBI Taxonomy" id="1450172"/>
    <lineage>
        <taxon>Eukaryota</taxon>
        <taxon>Fungi</taxon>
        <taxon>Dikarya</taxon>
        <taxon>Ascomycota</taxon>
        <taxon>Pezizomycotina</taxon>
        <taxon>Dothideomycetes</taxon>
        <taxon>Pleosporomycetidae</taxon>
        <taxon>Pleosporales</taxon>
        <taxon>Pleosporales incertae sedis</taxon>
        <taxon>Aaosphaeria</taxon>
    </lineage>
</organism>
<sequence length="486" mass="55500">MTLPDRLGTLEIAKQTSNISLDELPVELILEILSYLSPTRGFFVDENVEQARQNENELILKSLHALTVSCRRLYNVVQPILCKTFILPRNNVKAPQQLVRTFIERPISRKSLEYIEIYNMNAYASFPEGFEQEASKDVSLDDILAQVENVWQPRFHTGRMAKETWMRQLVRSYGESILTSIVLLIALAPNLLDFAIMERSISSDYPATTLALKKYHNDRSGLRNLWIKQCPSRAPALESSFQKYVFTKCVRASRLPVSGCLWLGNVHDATPSPSLFHQAYALPEIFGVEEMTLDSCELSSLELDALLKSYTNLRRFTCRWGIHDDRVRPREIDLRALNKSLSRHAESLESLVLDTLDSGWMVTMDQHIPTIGSLRHYTALTYIHVSSLVLFDDNIDAGNEEVPLCGLLPPFLEEIVIQSEWDEDLEENLLFLVEHCQEMLPHLKIVDCSWRPAHNSPNTFLLLGLFDGAGVRFKIDSSNLPPVRER</sequence>
<evidence type="ECO:0008006" key="3">
    <source>
        <dbReference type="Google" id="ProtNLM"/>
    </source>
</evidence>
<keyword evidence="2" id="KW-1185">Reference proteome</keyword>